<evidence type="ECO:0000313" key="2">
    <source>
        <dbReference type="Proteomes" id="UP000663823"/>
    </source>
</evidence>
<dbReference type="InterPro" id="IPR032675">
    <property type="entry name" value="LRR_dom_sf"/>
</dbReference>
<comment type="caution">
    <text evidence="1">The sequence shown here is derived from an EMBL/GenBank/DDBJ whole genome shotgun (WGS) entry which is preliminary data.</text>
</comment>
<protein>
    <submittedName>
        <fullName evidence="1">Uncharacterized protein</fullName>
    </submittedName>
</protein>
<dbReference type="Proteomes" id="UP000663823">
    <property type="component" value="Unassembled WGS sequence"/>
</dbReference>
<organism evidence="1 2">
    <name type="scientific">Rotaria sordida</name>
    <dbReference type="NCBI Taxonomy" id="392033"/>
    <lineage>
        <taxon>Eukaryota</taxon>
        <taxon>Metazoa</taxon>
        <taxon>Spiralia</taxon>
        <taxon>Gnathifera</taxon>
        <taxon>Rotifera</taxon>
        <taxon>Eurotatoria</taxon>
        <taxon>Bdelloidea</taxon>
        <taxon>Philodinida</taxon>
        <taxon>Philodinidae</taxon>
        <taxon>Rotaria</taxon>
    </lineage>
</organism>
<gene>
    <name evidence="1" type="ORF">OTI717_LOCUS42203</name>
</gene>
<evidence type="ECO:0000313" key="1">
    <source>
        <dbReference type="EMBL" id="CAF4306314.1"/>
    </source>
</evidence>
<feature type="non-terminal residue" evidence="1">
    <location>
        <position position="1"/>
    </location>
</feature>
<dbReference type="SUPFAM" id="SSF52047">
    <property type="entry name" value="RNI-like"/>
    <property type="match status" value="1"/>
</dbReference>
<reference evidence="1" key="1">
    <citation type="submission" date="2021-02" db="EMBL/GenBank/DDBJ databases">
        <authorList>
            <person name="Nowell W R."/>
        </authorList>
    </citation>
    <scope>NUCLEOTIDE SEQUENCE</scope>
</reference>
<dbReference type="AlphaFoldDB" id="A0A820IAS9"/>
<proteinExistence type="predicted"/>
<sequence length="80" mass="9131">DQGLKLLSKALINKNKTLQVLSLEWNKFRSDTSVNILVGLLEKNKSLTTLNLENCKLPKSGIEQLRLLTKTKKNFELLIH</sequence>
<name>A0A820IAS9_9BILA</name>
<dbReference type="EMBL" id="CAJOAX010048761">
    <property type="protein sequence ID" value="CAF4306314.1"/>
    <property type="molecule type" value="Genomic_DNA"/>
</dbReference>
<dbReference type="Gene3D" id="3.80.10.10">
    <property type="entry name" value="Ribonuclease Inhibitor"/>
    <property type="match status" value="1"/>
</dbReference>
<accession>A0A820IAS9</accession>